<dbReference type="SUPFAM" id="SSF53756">
    <property type="entry name" value="UDP-Glycosyltransferase/glycogen phosphorylase"/>
    <property type="match status" value="1"/>
</dbReference>
<keyword evidence="1" id="KW-0472">Membrane</keyword>
<keyword evidence="3" id="KW-1185">Reference proteome</keyword>
<feature type="transmembrane region" description="Helical" evidence="1">
    <location>
        <begin position="150"/>
        <end position="171"/>
    </location>
</feature>
<proteinExistence type="predicted"/>
<reference evidence="3" key="1">
    <citation type="journal article" date="2019" name="Int. J. Syst. Evol. Microbiol.">
        <title>The Global Catalogue of Microorganisms (GCM) 10K type strain sequencing project: providing services to taxonomists for standard genome sequencing and annotation.</title>
        <authorList>
            <consortium name="The Broad Institute Genomics Platform"/>
            <consortium name="The Broad Institute Genome Sequencing Center for Infectious Disease"/>
            <person name="Wu L."/>
            <person name="Ma J."/>
        </authorList>
    </citation>
    <scope>NUCLEOTIDE SEQUENCE [LARGE SCALE GENOMIC DNA]</scope>
    <source>
        <strain evidence="3">CGMCC 1.13718</strain>
    </source>
</reference>
<dbReference type="Pfam" id="PF13692">
    <property type="entry name" value="Glyco_trans_1_4"/>
    <property type="match status" value="1"/>
</dbReference>
<gene>
    <name evidence="2" type="ORF">ACFQBM_19790</name>
</gene>
<comment type="caution">
    <text evidence="2">The sequence shown here is derived from an EMBL/GenBank/DDBJ whole genome shotgun (WGS) entry which is preliminary data.</text>
</comment>
<evidence type="ECO:0000256" key="1">
    <source>
        <dbReference type="SAM" id="Phobius"/>
    </source>
</evidence>
<keyword evidence="1" id="KW-1133">Transmembrane helix</keyword>
<protein>
    <submittedName>
        <fullName evidence="2">Glycosyltransferase family 4 protein</fullName>
    </submittedName>
</protein>
<organism evidence="2 3">
    <name type="scientific">Microbulbifer taiwanensis</name>
    <dbReference type="NCBI Taxonomy" id="986746"/>
    <lineage>
        <taxon>Bacteria</taxon>
        <taxon>Pseudomonadati</taxon>
        <taxon>Pseudomonadota</taxon>
        <taxon>Gammaproteobacteria</taxon>
        <taxon>Cellvibrionales</taxon>
        <taxon>Microbulbiferaceae</taxon>
        <taxon>Microbulbifer</taxon>
    </lineage>
</organism>
<name>A0ABW1YRZ7_9GAMM</name>
<dbReference type="Proteomes" id="UP001596425">
    <property type="component" value="Unassembled WGS sequence"/>
</dbReference>
<dbReference type="RefSeq" id="WP_193193666.1">
    <property type="nucleotide sequence ID" value="NZ_JACZFR010000049.1"/>
</dbReference>
<evidence type="ECO:0000313" key="3">
    <source>
        <dbReference type="Proteomes" id="UP001596425"/>
    </source>
</evidence>
<dbReference type="Gene3D" id="3.40.50.2000">
    <property type="entry name" value="Glycogen Phosphorylase B"/>
    <property type="match status" value="1"/>
</dbReference>
<sequence length="920" mass="103847">MAVGYAARTKEKLEHILAAYLARNHSRQKFIAVSVKTRVVQMNQGVKEKYGRLVIVDPQLKDCKGHNYRYAKGIAEELGLPAVVLSHRQFGGEGDNAIDVRPCLSFDQYNNSAFKDGYRPSFFEKLTRFKDHVFTRLQQNNGIWEKKSPLGTLVAISVAIGNFLWFLPALFHQLYLLTFGRGTSAHTDLAAKELKAAFEDVGLRQGDLLVMQTMLWPTFESLLELKIQANKNYGCDALFIVHEDWTIYNTVYTRFSPAKLKKRVLESLPFNRAKIVSTNKPLSEYCQEWCGYFPQVVNEINFPLAEGLPHRAIDDKGRTKVLIPGVYRGDKNFESLEQLFASIAAEERDVEFCMHESVVARVRLPSQGNCTYSGYSSVDGAYAWLEFLSSFHLILIPYGQEYRHRISGIVHEARLLNIPVVCHKGIADASLLADERCTYGDNGEGIADAIRIGASLASTGAAFKPEHAPAIDAVLLDEAGWVEGREKPIAVQVKPAWTRCGTSVVLDTQMDCLVEQGYFVIEIYVKTEPWQLRQGQVDTCYQVMRAGREFSGGMAVRVLLKNITLPRMAAYFYQLLRKRIPAFFKRENIHSTWSDPDKPLIRFLQSNNVELALVNHIFNNDFARKYIPAKKFVCETHDIQINQLLLRRPELRDRYDAELDYELKLLNTYDAVVNLNRTEHKIIEQAVGDKAHFIAPPILARRLKKRYPSLGALLAAESRFDRLGSLPETFDLLIIADGHPANIESVTHFLEQVFPRLPENTTLGLVGTIGKYLKVKRSLKTQVFSIGYVEDLANLHEFTRVTVLPDIAGEGIPIKTNEVLALGCPFVATVHALRAFTAEELELSGITAASAPQEMAEQIQVLLERQQIWKEVGPAIQRLVGCYSMNDYLRNWECLLKGSPTAISPQEDNLNSERQLNSVS</sequence>
<accession>A0ABW1YRZ7</accession>
<keyword evidence="1" id="KW-0812">Transmembrane</keyword>
<evidence type="ECO:0000313" key="2">
    <source>
        <dbReference type="EMBL" id="MFC6635519.1"/>
    </source>
</evidence>
<dbReference type="EMBL" id="JBHSVR010000001">
    <property type="protein sequence ID" value="MFC6635519.1"/>
    <property type="molecule type" value="Genomic_DNA"/>
</dbReference>